<dbReference type="Gene3D" id="2.160.10.10">
    <property type="entry name" value="Hexapeptide repeat proteins"/>
    <property type="match status" value="1"/>
</dbReference>
<keyword evidence="4" id="KW-0808">Transferase</keyword>
<sequence>MLPLAGIPFITHQILRARQAGAEHVVLATSYKAEMFREHFGGGRDLGITLTYAVEDEPLGTGGAVRNAAEHLRGDGPVVVLNGDVLGGLDLTAMVRSHRRQDADLTLHLRRVPDPAAYGVVSTGPDGRVLAFAEKTDRPATDQVNAGTYVFSRPALFSIPAGRVVSLERETFPALIAEGRRVRSLRDDAYWLDIGTPAAYVRGNCDLVLGRAPSAALHGTPGETLVMTGARVNGGATLSAGTVVGRRAEVGAGARLTGSVLFDDARIGAGARLTGTAVGRGATVGDGAVVEGVLLGDGAQVPPGSVLRAEAAAAG</sequence>
<protein>
    <submittedName>
        <fullName evidence="4">Mannose-1-phosphate guanylyltransferase</fullName>
    </submittedName>
</protein>
<dbReference type="InterPro" id="IPR056729">
    <property type="entry name" value="GMPPB_C"/>
</dbReference>
<organism evidence="4 5">
    <name type="scientific">Paractinoplanes deccanensis</name>
    <dbReference type="NCBI Taxonomy" id="113561"/>
    <lineage>
        <taxon>Bacteria</taxon>
        <taxon>Bacillati</taxon>
        <taxon>Actinomycetota</taxon>
        <taxon>Actinomycetes</taxon>
        <taxon>Micromonosporales</taxon>
        <taxon>Micromonosporaceae</taxon>
        <taxon>Paractinoplanes</taxon>
    </lineage>
</organism>
<keyword evidence="4" id="KW-0548">Nucleotidyltransferase</keyword>
<evidence type="ECO:0000259" key="2">
    <source>
        <dbReference type="Pfam" id="PF00483"/>
    </source>
</evidence>
<dbReference type="InterPro" id="IPR050486">
    <property type="entry name" value="Mannose-1P_guanyltransferase"/>
</dbReference>
<comment type="caution">
    <text evidence="4">The sequence shown here is derived from an EMBL/GenBank/DDBJ whole genome shotgun (WGS) entry which is preliminary data.</text>
</comment>
<evidence type="ECO:0000313" key="4">
    <source>
        <dbReference type="EMBL" id="GID78256.1"/>
    </source>
</evidence>
<dbReference type="Pfam" id="PF25087">
    <property type="entry name" value="GMPPB_C"/>
    <property type="match status" value="1"/>
</dbReference>
<evidence type="ECO:0000313" key="5">
    <source>
        <dbReference type="Proteomes" id="UP000609879"/>
    </source>
</evidence>
<feature type="domain" description="Mannose-1-phosphate guanyltransferase C-terminal" evidence="3">
    <location>
        <begin position="222"/>
        <end position="308"/>
    </location>
</feature>
<dbReference type="Gene3D" id="3.90.550.10">
    <property type="entry name" value="Spore Coat Polysaccharide Biosynthesis Protein SpsA, Chain A"/>
    <property type="match status" value="1"/>
</dbReference>
<evidence type="ECO:0000259" key="3">
    <source>
        <dbReference type="Pfam" id="PF25087"/>
    </source>
</evidence>
<dbReference type="CDD" id="cd04181">
    <property type="entry name" value="NTP_transferase"/>
    <property type="match status" value="1"/>
</dbReference>
<dbReference type="InterPro" id="IPR005835">
    <property type="entry name" value="NTP_transferase_dom"/>
</dbReference>
<dbReference type="PANTHER" id="PTHR22572">
    <property type="entry name" value="SUGAR-1-PHOSPHATE GUANYL TRANSFERASE"/>
    <property type="match status" value="1"/>
</dbReference>
<keyword evidence="5" id="KW-1185">Reference proteome</keyword>
<accession>A0ABQ3YE28</accession>
<evidence type="ECO:0000256" key="1">
    <source>
        <dbReference type="ARBA" id="ARBA00007274"/>
    </source>
</evidence>
<reference evidence="4 5" key="1">
    <citation type="submission" date="2021-01" db="EMBL/GenBank/DDBJ databases">
        <title>Whole genome shotgun sequence of Actinoplanes deccanensis NBRC 13994.</title>
        <authorList>
            <person name="Komaki H."/>
            <person name="Tamura T."/>
        </authorList>
    </citation>
    <scope>NUCLEOTIDE SEQUENCE [LARGE SCALE GENOMIC DNA]</scope>
    <source>
        <strain evidence="4 5">NBRC 13994</strain>
    </source>
</reference>
<dbReference type="SUPFAM" id="SSF53448">
    <property type="entry name" value="Nucleotide-diphospho-sugar transferases"/>
    <property type="match status" value="1"/>
</dbReference>
<dbReference type="InterPro" id="IPR029044">
    <property type="entry name" value="Nucleotide-diphossugar_trans"/>
</dbReference>
<dbReference type="Pfam" id="PF00483">
    <property type="entry name" value="NTP_transferase"/>
    <property type="match status" value="1"/>
</dbReference>
<name>A0ABQ3YE28_9ACTN</name>
<gene>
    <name evidence="4" type="ORF">Ade02nite_68970</name>
</gene>
<proteinExistence type="inferred from homology"/>
<dbReference type="EMBL" id="BOMI01000144">
    <property type="protein sequence ID" value="GID78256.1"/>
    <property type="molecule type" value="Genomic_DNA"/>
</dbReference>
<dbReference type="GO" id="GO:0016779">
    <property type="term" value="F:nucleotidyltransferase activity"/>
    <property type="evidence" value="ECO:0007669"/>
    <property type="project" value="UniProtKB-KW"/>
</dbReference>
<feature type="domain" description="Nucleotidyl transferase" evidence="2">
    <location>
        <begin position="2"/>
        <end position="206"/>
    </location>
</feature>
<comment type="similarity">
    <text evidence="1">Belongs to the transferase hexapeptide repeat family.</text>
</comment>
<dbReference type="Proteomes" id="UP000609879">
    <property type="component" value="Unassembled WGS sequence"/>
</dbReference>